<dbReference type="STRING" id="445975.COLSTE_02439"/>
<dbReference type="OrthoDB" id="3183794at2"/>
<keyword evidence="2" id="KW-0812">Transmembrane</keyword>
<comment type="caution">
    <text evidence="3">The sequence shown here is derived from an EMBL/GenBank/DDBJ whole genome shotgun (WGS) entry which is preliminary data.</text>
</comment>
<evidence type="ECO:0000313" key="4">
    <source>
        <dbReference type="Proteomes" id="UP000003560"/>
    </source>
</evidence>
<evidence type="ECO:0000256" key="1">
    <source>
        <dbReference type="SAM" id="MobiDB-lite"/>
    </source>
</evidence>
<gene>
    <name evidence="3" type="ORF">COLSTE_02439</name>
</gene>
<dbReference type="Proteomes" id="UP000003560">
    <property type="component" value="Unassembled WGS sequence"/>
</dbReference>
<feature type="transmembrane region" description="Helical" evidence="2">
    <location>
        <begin position="67"/>
        <end position="90"/>
    </location>
</feature>
<keyword evidence="4" id="KW-1185">Reference proteome</keyword>
<keyword evidence="2" id="KW-0472">Membrane</keyword>
<name>B6GEA2_9ACTN</name>
<evidence type="ECO:0000256" key="2">
    <source>
        <dbReference type="SAM" id="Phobius"/>
    </source>
</evidence>
<dbReference type="HOGENOM" id="CLU_1710125_0_0_11"/>
<protein>
    <submittedName>
        <fullName evidence="3">Uncharacterized protein</fullName>
    </submittedName>
</protein>
<evidence type="ECO:0000313" key="3">
    <source>
        <dbReference type="EMBL" id="EEA89375.1"/>
    </source>
</evidence>
<organism evidence="3 4">
    <name type="scientific">Collinsella stercoris DSM 13279</name>
    <dbReference type="NCBI Taxonomy" id="445975"/>
    <lineage>
        <taxon>Bacteria</taxon>
        <taxon>Bacillati</taxon>
        <taxon>Actinomycetota</taxon>
        <taxon>Coriobacteriia</taxon>
        <taxon>Coriobacteriales</taxon>
        <taxon>Coriobacteriaceae</taxon>
        <taxon>Collinsella</taxon>
    </lineage>
</organism>
<keyword evidence="2" id="KW-1133">Transmembrane helix</keyword>
<dbReference type="GeneID" id="98001650"/>
<feature type="compositionally biased region" description="Pro residues" evidence="1">
    <location>
        <begin position="37"/>
        <end position="57"/>
    </location>
</feature>
<feature type="transmembrane region" description="Helical" evidence="2">
    <location>
        <begin position="127"/>
        <end position="151"/>
    </location>
</feature>
<sequence>MGPSKRSAGTKDDIASTRAAAAPLNGTSLPTAALPGAPLPNAPLPNAPVPAAPPTAPRPRAASSQRVYSPGGCGCALLMAPVVAAGIGLAVLSLGLALLALIALIAAIVLTVREIKRTRSGAGARTGFVIAATVLYVLSLPYLGLFIWFWFVD</sequence>
<feature type="region of interest" description="Disordered" evidence="1">
    <location>
        <begin position="1"/>
        <end position="65"/>
    </location>
</feature>
<feature type="transmembrane region" description="Helical" evidence="2">
    <location>
        <begin position="96"/>
        <end position="115"/>
    </location>
</feature>
<proteinExistence type="predicted"/>
<dbReference type="AlphaFoldDB" id="B6GEA2"/>
<reference evidence="3 4" key="1">
    <citation type="submission" date="2008-10" db="EMBL/GenBank/DDBJ databases">
        <title>Draft genome sequence of Collinsella stercoris (DSM 13279).</title>
        <authorList>
            <person name="Sudarsanam P."/>
            <person name="Ley R."/>
            <person name="Guruge J."/>
            <person name="Turnbaugh P.J."/>
            <person name="Mahowald M."/>
            <person name="Liep D."/>
            <person name="Gordon J."/>
        </authorList>
    </citation>
    <scope>NUCLEOTIDE SEQUENCE [LARGE SCALE GENOMIC DNA]</scope>
    <source>
        <strain evidence="3 4">DSM 13279</strain>
    </source>
</reference>
<dbReference type="EMBL" id="ABXJ01000147">
    <property type="protein sequence ID" value="EEA89375.1"/>
    <property type="molecule type" value="Genomic_DNA"/>
</dbReference>
<reference evidence="3 4" key="2">
    <citation type="submission" date="2008-10" db="EMBL/GenBank/DDBJ databases">
        <authorList>
            <person name="Fulton L."/>
            <person name="Clifton S."/>
            <person name="Fulton B."/>
            <person name="Xu J."/>
            <person name="Minx P."/>
            <person name="Pepin K.H."/>
            <person name="Johnson M."/>
            <person name="Thiruvilangam P."/>
            <person name="Bhonagiri V."/>
            <person name="Nash W.E."/>
            <person name="Mardis E.R."/>
            <person name="Wilson R.K."/>
        </authorList>
    </citation>
    <scope>NUCLEOTIDE SEQUENCE [LARGE SCALE GENOMIC DNA]</scope>
    <source>
        <strain evidence="3 4">DSM 13279</strain>
    </source>
</reference>
<accession>B6GEA2</accession>
<dbReference type="RefSeq" id="WP_006722061.1">
    <property type="nucleotide sequence ID" value="NZ_CP085935.1"/>
</dbReference>